<reference evidence="2" key="1">
    <citation type="submission" date="2015-05" db="EMBL/GenBank/DDBJ databases">
        <authorList>
            <person name="Collingro A."/>
        </authorList>
    </citation>
    <scope>NUCLEOTIDE SEQUENCE [LARGE SCALE GENOMIC DNA]</scope>
    <source>
        <strain evidence="2">Ps</strain>
    </source>
</reference>
<dbReference type="Proteomes" id="UP000242141">
    <property type="component" value="Unassembled WGS sequence"/>
</dbReference>
<gene>
    <name evidence="1" type="ORF">HEPPS_04020</name>
</gene>
<sequence length="239" mass="29024">MSEKKDNRVILLIHGFKRGNENDFEYLEESLLQFNLPVVNFEYYDNYDKKTLNWKVFFKKISKQMEELKDQEIIIIGYSIGAIIGIYLENYYPNVIQVVSIYPAFKIHFFDWIKRLKDLYFKRRRLKKKIGKERFKKLNEVAKQNKVVEKYPIKITRNINIFRSKIRRKIKNINTNKTTLILSEIDEVVHYKKTYKYIDKFNIGDKIIFFNLSHYSALKDGKNLRNFIINEIKKYNNFE</sequence>
<accession>A0A0G7ZLY9</accession>
<name>A0A0G7ZLY9_9MOLU</name>
<evidence type="ECO:0000313" key="1">
    <source>
        <dbReference type="EMBL" id="CRX37180.1"/>
    </source>
</evidence>
<protein>
    <submittedName>
        <fullName evidence="1">| / Esterase/lipase / 52319:53038 Forward</fullName>
    </submittedName>
</protein>
<proteinExistence type="predicted"/>
<keyword evidence="2" id="KW-1185">Reference proteome</keyword>
<dbReference type="SUPFAM" id="SSF53474">
    <property type="entry name" value="alpha/beta-Hydrolases"/>
    <property type="match status" value="1"/>
</dbReference>
<evidence type="ECO:0000313" key="2">
    <source>
        <dbReference type="Proteomes" id="UP000242141"/>
    </source>
</evidence>
<dbReference type="InterPro" id="IPR029058">
    <property type="entry name" value="AB_hydrolase_fold"/>
</dbReference>
<dbReference type="AlphaFoldDB" id="A0A0G7ZLY9"/>
<dbReference type="EMBL" id="CWGI01000001">
    <property type="protein sequence ID" value="CRX37180.1"/>
    <property type="molecule type" value="Genomic_DNA"/>
</dbReference>
<organism evidence="1 2">
    <name type="scientific">Candidatus Hepatoplasma crinochetorum</name>
    <dbReference type="NCBI Taxonomy" id="295596"/>
    <lineage>
        <taxon>Bacteria</taxon>
        <taxon>Bacillati</taxon>
        <taxon>Mycoplasmatota</taxon>
        <taxon>Mollicutes</taxon>
        <taxon>Candidatus Hepatoplasmataceae</taxon>
        <taxon>Candidatus Hepatoplasma</taxon>
    </lineage>
</organism>
<dbReference type="Gene3D" id="3.40.50.1820">
    <property type="entry name" value="alpha/beta hydrolase"/>
    <property type="match status" value="1"/>
</dbReference>